<evidence type="ECO:0000313" key="2">
    <source>
        <dbReference type="Proteomes" id="UP001295684"/>
    </source>
</evidence>
<gene>
    <name evidence="1" type="ORF">ECRASSUSDP1_LOCUS6260</name>
</gene>
<evidence type="ECO:0000313" key="1">
    <source>
        <dbReference type="EMBL" id="CAI2364910.1"/>
    </source>
</evidence>
<sequence>MDCPGSLHHQLQRKRCASVQYRAGCVLVYNPVLEETALVS</sequence>
<accession>A0AAD1UBH1</accession>
<proteinExistence type="predicted"/>
<dbReference type="Proteomes" id="UP001295684">
    <property type="component" value="Unassembled WGS sequence"/>
</dbReference>
<dbReference type="AlphaFoldDB" id="A0AAD1UBH1"/>
<reference evidence="1" key="1">
    <citation type="submission" date="2023-07" db="EMBL/GenBank/DDBJ databases">
        <authorList>
            <consortium name="AG Swart"/>
            <person name="Singh M."/>
            <person name="Singh A."/>
            <person name="Seah K."/>
            <person name="Emmerich C."/>
        </authorList>
    </citation>
    <scope>NUCLEOTIDE SEQUENCE</scope>
    <source>
        <strain evidence="1">DP1</strain>
    </source>
</reference>
<dbReference type="EMBL" id="CAMPGE010006065">
    <property type="protein sequence ID" value="CAI2364910.1"/>
    <property type="molecule type" value="Genomic_DNA"/>
</dbReference>
<organism evidence="1 2">
    <name type="scientific">Euplotes crassus</name>
    <dbReference type="NCBI Taxonomy" id="5936"/>
    <lineage>
        <taxon>Eukaryota</taxon>
        <taxon>Sar</taxon>
        <taxon>Alveolata</taxon>
        <taxon>Ciliophora</taxon>
        <taxon>Intramacronucleata</taxon>
        <taxon>Spirotrichea</taxon>
        <taxon>Hypotrichia</taxon>
        <taxon>Euplotida</taxon>
        <taxon>Euplotidae</taxon>
        <taxon>Moneuplotes</taxon>
    </lineage>
</organism>
<protein>
    <submittedName>
        <fullName evidence="1">Uncharacterized protein</fullName>
    </submittedName>
</protein>
<keyword evidence="2" id="KW-1185">Reference proteome</keyword>
<comment type="caution">
    <text evidence="1">The sequence shown here is derived from an EMBL/GenBank/DDBJ whole genome shotgun (WGS) entry which is preliminary data.</text>
</comment>
<name>A0AAD1UBH1_EUPCR</name>